<evidence type="ECO:0000313" key="1">
    <source>
        <dbReference type="EMBL" id="KCZ79793.1"/>
    </source>
</evidence>
<proteinExistence type="predicted"/>
<dbReference type="OrthoDB" id="2189368at2759"/>
<protein>
    <submittedName>
        <fullName evidence="1">Uncharacterized protein</fullName>
    </submittedName>
</protein>
<dbReference type="AlphaFoldDB" id="A0A059EXM3"/>
<dbReference type="InterPro" id="IPR031503">
    <property type="entry name" value="DUF5099"/>
</dbReference>
<name>A0A059EXM3_9MICR</name>
<accession>A0A059EXM3</accession>
<dbReference type="EMBL" id="KK365230">
    <property type="protein sequence ID" value="KCZ79793.1"/>
    <property type="molecule type" value="Genomic_DNA"/>
</dbReference>
<dbReference type="Pfam" id="PF17025">
    <property type="entry name" value="DUF5099"/>
    <property type="match status" value="1"/>
</dbReference>
<reference evidence="2" key="1">
    <citation type="submission" date="2013-02" db="EMBL/GenBank/DDBJ databases">
        <authorList>
            <consortium name="The Broad Institute Genome Sequencing Platform"/>
            <person name="Cuomo C."/>
            <person name="Becnel J."/>
            <person name="Sanscrainte N."/>
            <person name="Walker B."/>
            <person name="Young S.K."/>
            <person name="Zeng Q."/>
            <person name="Gargeya S."/>
            <person name="Fitzgerald M."/>
            <person name="Haas B."/>
            <person name="Abouelleil A."/>
            <person name="Alvarado L."/>
            <person name="Arachchi H.M."/>
            <person name="Berlin A.M."/>
            <person name="Chapman S.B."/>
            <person name="Dewar J."/>
            <person name="Goldberg J."/>
            <person name="Griggs A."/>
            <person name="Gujja S."/>
            <person name="Hansen M."/>
            <person name="Howarth C."/>
            <person name="Imamovic A."/>
            <person name="Larimer J."/>
            <person name="McCowan C."/>
            <person name="Murphy C."/>
            <person name="Neiman D."/>
            <person name="Pearson M."/>
            <person name="Priest M."/>
            <person name="Roberts A."/>
            <person name="Saif S."/>
            <person name="Shea T."/>
            <person name="Sisk P."/>
            <person name="Sykes S."/>
            <person name="Wortman J."/>
            <person name="Nusbaum C."/>
            <person name="Birren B."/>
        </authorList>
    </citation>
    <scope>NUCLEOTIDE SEQUENCE [LARGE SCALE GENOMIC DNA]</scope>
    <source>
        <strain evidence="2">PRA339</strain>
    </source>
</reference>
<dbReference type="Proteomes" id="UP000030655">
    <property type="component" value="Unassembled WGS sequence"/>
</dbReference>
<dbReference type="HOGENOM" id="CLU_162190_0_0_1"/>
<organism evidence="1 2">
    <name type="scientific">Anncaliia algerae PRA339</name>
    <dbReference type="NCBI Taxonomy" id="1288291"/>
    <lineage>
        <taxon>Eukaryota</taxon>
        <taxon>Fungi</taxon>
        <taxon>Fungi incertae sedis</taxon>
        <taxon>Microsporidia</taxon>
        <taxon>Tubulinosematoidea</taxon>
        <taxon>Tubulinosematidae</taxon>
        <taxon>Anncaliia</taxon>
    </lineage>
</organism>
<gene>
    <name evidence="1" type="ORF">H312_02820</name>
</gene>
<keyword evidence="2" id="KW-1185">Reference proteome</keyword>
<dbReference type="VEuPathDB" id="MicrosporidiaDB:H312_02820"/>
<sequence length="109" mass="13073">MATLKKIPKFVLLIDPHNKAPEIINSFCKIKKLSYEYDTDFYFMDRNCNKICNCQEPDMIILIDYVLHFNIGCFKLLRNAEIFFRNEWYDNLIEDALIFYSECEIRNGL</sequence>
<evidence type="ECO:0000313" key="2">
    <source>
        <dbReference type="Proteomes" id="UP000030655"/>
    </source>
</evidence>
<reference evidence="1 2" key="2">
    <citation type="submission" date="2014-03" db="EMBL/GenBank/DDBJ databases">
        <title>The Genome Sequence of Anncaliia algerae insect isolate PRA339.</title>
        <authorList>
            <consortium name="The Broad Institute Genome Sequencing Platform"/>
            <consortium name="The Broad Institute Genome Sequencing Center for Infectious Disease"/>
            <person name="Cuomo C."/>
            <person name="Becnel J."/>
            <person name="Sanscrainte N."/>
            <person name="Walker B."/>
            <person name="Young S.K."/>
            <person name="Zeng Q."/>
            <person name="Gargeya S."/>
            <person name="Fitzgerald M."/>
            <person name="Haas B."/>
            <person name="Abouelleil A."/>
            <person name="Alvarado L."/>
            <person name="Arachchi H.M."/>
            <person name="Berlin A.M."/>
            <person name="Chapman S.B."/>
            <person name="Dewar J."/>
            <person name="Goldberg J."/>
            <person name="Griggs A."/>
            <person name="Gujja S."/>
            <person name="Hansen M."/>
            <person name="Howarth C."/>
            <person name="Imamovic A."/>
            <person name="Larimer J."/>
            <person name="McCowan C."/>
            <person name="Murphy C."/>
            <person name="Neiman D."/>
            <person name="Pearson M."/>
            <person name="Priest M."/>
            <person name="Roberts A."/>
            <person name="Saif S."/>
            <person name="Shea T."/>
            <person name="Sisk P."/>
            <person name="Sykes S."/>
            <person name="Wortman J."/>
            <person name="Nusbaum C."/>
            <person name="Birren B."/>
        </authorList>
    </citation>
    <scope>NUCLEOTIDE SEQUENCE [LARGE SCALE GENOMIC DNA]</scope>
    <source>
        <strain evidence="1 2">PRA339</strain>
    </source>
</reference>